<accession>A0A6S6M0G5</accession>
<dbReference type="InterPro" id="IPR002052">
    <property type="entry name" value="DNA_methylase_N6_adenine_CS"/>
</dbReference>
<evidence type="ECO:0000256" key="3">
    <source>
        <dbReference type="ARBA" id="ARBA00022603"/>
    </source>
</evidence>
<sequence>MPTLDWIGKKAVVNHHNEVPFHLLKCNDNLSVGDPGSGNLLVQGDNLLALKALLPYYAGQVKCIIIDPPYNTGVQGWTYNDNVSSPEMKSWLGKTVGKEAEDLSRHDKWLCMMYPRMQLLVRFLRSDGFLFVCLDEIEIARFRLMMEEILPPRCYITTLIWKSRRNLDNRSLHNVSSDHEYVVAYRMGTNGFRGQEKDMNKYSNADNDPRGPWMSDNLVGLATKDRRPNLHYDLVNPATGHVYPCPPKGWRYSQDTMAQKIEEGRILWPATRTGRPRHKKFAADLRSDYAGFSSFVECGNTNEGTEEVSRIMGGEQFIFPKPRTLIQTLLKQTTSGDDLVLDSFGGTGTTGHAVMAQNVEDMGTRKFIIVEMDNTICETVTRERLKRVLTGYDYTNSTGKEVSVRGINGGFRYCELGQPLFTPEGRIEDTVVSFKDLAHHVFFIATGEPLPHETELTTPLIGSANGVAVYLLYNGILGDETENGGNVLTREILALLPAYDGPKIVYGNGCMIAPDRLRRENITFRQVPYEVRVS</sequence>
<dbReference type="RefSeq" id="WP_185245152.1">
    <property type="nucleotide sequence ID" value="NZ_AP023213.1"/>
</dbReference>
<dbReference type="GO" id="GO:0009007">
    <property type="term" value="F:site-specific DNA-methyltransferase (adenine-specific) activity"/>
    <property type="evidence" value="ECO:0007669"/>
    <property type="project" value="UniProtKB-EC"/>
</dbReference>
<dbReference type="Gene3D" id="3.40.50.150">
    <property type="entry name" value="Vaccinia Virus protein VP39"/>
    <property type="match status" value="1"/>
</dbReference>
<protein>
    <recommendedName>
        <fullName evidence="2">site-specific DNA-methyltransferase (adenine-specific)</fullName>
        <ecNumber evidence="2">2.1.1.72</ecNumber>
    </recommendedName>
</protein>
<feature type="domain" description="DNA methylase N-4/N-6" evidence="7">
    <location>
        <begin position="61"/>
        <end position="380"/>
    </location>
</feature>
<evidence type="ECO:0000256" key="4">
    <source>
        <dbReference type="ARBA" id="ARBA00022679"/>
    </source>
</evidence>
<dbReference type="AlphaFoldDB" id="A0A6S6M0G5"/>
<dbReference type="Pfam" id="PF01555">
    <property type="entry name" value="N6_N4_Mtase"/>
    <property type="match status" value="1"/>
</dbReference>
<keyword evidence="9" id="KW-1185">Reference proteome</keyword>
<dbReference type="GO" id="GO:0003677">
    <property type="term" value="F:DNA binding"/>
    <property type="evidence" value="ECO:0007669"/>
    <property type="project" value="InterPro"/>
</dbReference>
<organism evidence="8 9">
    <name type="scientific">Citrifermentans bremense</name>
    <dbReference type="NCBI Taxonomy" id="60035"/>
    <lineage>
        <taxon>Bacteria</taxon>
        <taxon>Pseudomonadati</taxon>
        <taxon>Thermodesulfobacteriota</taxon>
        <taxon>Desulfuromonadia</taxon>
        <taxon>Geobacterales</taxon>
        <taxon>Geobacteraceae</taxon>
        <taxon>Citrifermentans</taxon>
    </lineage>
</organism>
<dbReference type="GO" id="GO:0032259">
    <property type="term" value="P:methylation"/>
    <property type="evidence" value="ECO:0007669"/>
    <property type="project" value="UniProtKB-KW"/>
</dbReference>
<keyword evidence="5" id="KW-0949">S-adenosyl-L-methionine</keyword>
<proteinExistence type="inferred from homology"/>
<evidence type="ECO:0000256" key="5">
    <source>
        <dbReference type="ARBA" id="ARBA00022691"/>
    </source>
</evidence>
<dbReference type="GO" id="GO:0008170">
    <property type="term" value="F:N-methyltransferase activity"/>
    <property type="evidence" value="ECO:0007669"/>
    <property type="project" value="InterPro"/>
</dbReference>
<evidence type="ECO:0000256" key="2">
    <source>
        <dbReference type="ARBA" id="ARBA00011900"/>
    </source>
</evidence>
<comment type="similarity">
    <text evidence="1">Belongs to the N(4)/N(6)-methyltransferase family.</text>
</comment>
<dbReference type="PRINTS" id="PR00506">
    <property type="entry name" value="D21N6MTFRASE"/>
</dbReference>
<reference evidence="8 9" key="1">
    <citation type="submission" date="2020-06" db="EMBL/GenBank/DDBJ databases">
        <title>Interaction of electrochemicaly active bacteria, Geobacter bremensis R4 on different carbon anode.</title>
        <authorList>
            <person name="Meng L."/>
            <person name="Yoshida N."/>
        </authorList>
    </citation>
    <scope>NUCLEOTIDE SEQUENCE [LARGE SCALE GENOMIC DNA]</scope>
    <source>
        <strain evidence="8 9">R4</strain>
    </source>
</reference>
<dbReference type="InterPro" id="IPR029063">
    <property type="entry name" value="SAM-dependent_MTases_sf"/>
</dbReference>
<dbReference type="SUPFAM" id="SSF53335">
    <property type="entry name" value="S-adenosyl-L-methionine-dependent methyltransferases"/>
    <property type="match status" value="1"/>
</dbReference>
<dbReference type="PROSITE" id="PS00092">
    <property type="entry name" value="N6_MTASE"/>
    <property type="match status" value="1"/>
</dbReference>
<name>A0A6S6M0G5_9BACT</name>
<evidence type="ECO:0000256" key="6">
    <source>
        <dbReference type="ARBA" id="ARBA00047942"/>
    </source>
</evidence>
<evidence type="ECO:0000313" key="9">
    <source>
        <dbReference type="Proteomes" id="UP000515472"/>
    </source>
</evidence>
<evidence type="ECO:0000256" key="1">
    <source>
        <dbReference type="ARBA" id="ARBA00006594"/>
    </source>
</evidence>
<comment type="catalytic activity">
    <reaction evidence="6">
        <text>a 2'-deoxyadenosine in DNA + S-adenosyl-L-methionine = an N(6)-methyl-2'-deoxyadenosine in DNA + S-adenosyl-L-homocysteine + H(+)</text>
        <dbReference type="Rhea" id="RHEA:15197"/>
        <dbReference type="Rhea" id="RHEA-COMP:12418"/>
        <dbReference type="Rhea" id="RHEA-COMP:12419"/>
        <dbReference type="ChEBI" id="CHEBI:15378"/>
        <dbReference type="ChEBI" id="CHEBI:57856"/>
        <dbReference type="ChEBI" id="CHEBI:59789"/>
        <dbReference type="ChEBI" id="CHEBI:90615"/>
        <dbReference type="ChEBI" id="CHEBI:90616"/>
        <dbReference type="EC" id="2.1.1.72"/>
    </reaction>
</comment>
<dbReference type="EC" id="2.1.1.72" evidence="2"/>
<dbReference type="Proteomes" id="UP000515472">
    <property type="component" value="Chromosome"/>
</dbReference>
<keyword evidence="4" id="KW-0808">Transferase</keyword>
<keyword evidence="3" id="KW-0489">Methyltransferase</keyword>
<dbReference type="EMBL" id="AP023213">
    <property type="protein sequence ID" value="BCG47078.1"/>
    <property type="molecule type" value="Genomic_DNA"/>
</dbReference>
<evidence type="ECO:0000259" key="7">
    <source>
        <dbReference type="Pfam" id="PF01555"/>
    </source>
</evidence>
<dbReference type="KEGG" id="gbn:GEOBRER4_18280"/>
<gene>
    <name evidence="8" type="ORF">GEOBRER4_n1901</name>
</gene>
<evidence type="ECO:0000313" key="8">
    <source>
        <dbReference type="EMBL" id="BCG47078.1"/>
    </source>
</evidence>
<dbReference type="InterPro" id="IPR002295">
    <property type="entry name" value="N4/N6-MTase_EcoPI_Mod-like"/>
</dbReference>
<dbReference type="InterPro" id="IPR002941">
    <property type="entry name" value="DNA_methylase_N4/N6"/>
</dbReference>
<dbReference type="REBASE" id="473109">
    <property type="entry name" value="M.GbrR4ORF1901P"/>
</dbReference>